<dbReference type="EMBL" id="JACRWE010000001">
    <property type="protein sequence ID" value="MBC5995451.1"/>
    <property type="molecule type" value="Genomic_DNA"/>
</dbReference>
<dbReference type="GO" id="GO:0016301">
    <property type="term" value="F:kinase activity"/>
    <property type="evidence" value="ECO:0007669"/>
    <property type="project" value="UniProtKB-KW"/>
</dbReference>
<accession>A0ABR7JLH1</accession>
<feature type="domain" description="Protein kinase" evidence="3">
    <location>
        <begin position="29"/>
        <end position="328"/>
    </location>
</feature>
<dbReference type="Pfam" id="PF00069">
    <property type="entry name" value="Pkinase"/>
    <property type="match status" value="1"/>
</dbReference>
<dbReference type="Proteomes" id="UP000609849">
    <property type="component" value="Unassembled WGS sequence"/>
</dbReference>
<dbReference type="PROSITE" id="PS50011">
    <property type="entry name" value="PROTEIN_KINASE_DOM"/>
    <property type="match status" value="1"/>
</dbReference>
<name>A0ABR7JLH1_9FIRM</name>
<dbReference type="Gene3D" id="1.10.510.10">
    <property type="entry name" value="Transferase(Phosphotransferase) domain 1"/>
    <property type="match status" value="1"/>
</dbReference>
<keyword evidence="4" id="KW-0418">Kinase</keyword>
<organism evidence="4 5">
    <name type="scientific">Romboutsia faecis</name>
    <dbReference type="NCBI Taxonomy" id="2764597"/>
    <lineage>
        <taxon>Bacteria</taxon>
        <taxon>Bacillati</taxon>
        <taxon>Bacillota</taxon>
        <taxon>Clostridia</taxon>
        <taxon>Peptostreptococcales</taxon>
        <taxon>Peptostreptococcaceae</taxon>
        <taxon>Romboutsia</taxon>
    </lineage>
</organism>
<evidence type="ECO:0000313" key="4">
    <source>
        <dbReference type="EMBL" id="MBC5995451.1"/>
    </source>
</evidence>
<gene>
    <name evidence="4" type="ORF">H8923_01645</name>
</gene>
<dbReference type="InterPro" id="IPR050629">
    <property type="entry name" value="STE20/SPS1-PAK"/>
</dbReference>
<sequence>MSSEKYKFNNGKLEINIRNSWKTIEFTGYEFLEVIGKGANGVVVKAKHQITERIDAIKIWLPHKKSKNGKVSEEQYLREVRKISKLKDKNIVTIYDAKILQNEGVYMCAMEYIDGKSLKEWIKDDHNISNRIKICKEILKTVENYQKAGIIHGDLHGGNIIIDTELHIHIIDFGTSLFGHDNQSKERESNFIYDLVKKIMKDEFKTEFFSIKNYDISSEIKYKDDTRRYEPLLVTRTMLQFIKLRDIKYQTVKMTDRDVLIEYCENIAKGIYFNLNKVYLELLSWSNRDLVNKIFPIALYKNIDITIFNPIKMDDLEELEYTTLYIYYEIFKNCKKHISINDSKEHYMETYHRFLSEEEYNDYINDLYEFECKSYVEYRRHLTTICDEEKLYGRERKVRSILADLIENYYGNEFIYVLYEIWQRLNEIRLNEKLHNEIMSMQETQKII</sequence>
<reference evidence="4 5" key="1">
    <citation type="submission" date="2020-08" db="EMBL/GenBank/DDBJ databases">
        <authorList>
            <person name="Liu C."/>
            <person name="Sun Q."/>
        </authorList>
    </citation>
    <scope>NUCLEOTIDE SEQUENCE [LARGE SCALE GENOMIC DNA]</scope>
    <source>
        <strain evidence="4 5">NSJ-18</strain>
    </source>
</reference>
<evidence type="ECO:0000256" key="2">
    <source>
        <dbReference type="ARBA" id="ARBA00022840"/>
    </source>
</evidence>
<dbReference type="PANTHER" id="PTHR48012">
    <property type="entry name" value="STERILE20-LIKE KINASE, ISOFORM B-RELATED"/>
    <property type="match status" value="1"/>
</dbReference>
<evidence type="ECO:0000313" key="5">
    <source>
        <dbReference type="Proteomes" id="UP000609849"/>
    </source>
</evidence>
<evidence type="ECO:0000256" key="1">
    <source>
        <dbReference type="ARBA" id="ARBA00022741"/>
    </source>
</evidence>
<keyword evidence="1" id="KW-0547">Nucleotide-binding</keyword>
<protein>
    <submittedName>
        <fullName evidence="4">Protein kinase</fullName>
    </submittedName>
</protein>
<dbReference type="RefSeq" id="WP_153973122.1">
    <property type="nucleotide sequence ID" value="NZ_JACRWE010000001.1"/>
</dbReference>
<dbReference type="InterPro" id="IPR011009">
    <property type="entry name" value="Kinase-like_dom_sf"/>
</dbReference>
<keyword evidence="5" id="KW-1185">Reference proteome</keyword>
<keyword evidence="4" id="KW-0808">Transferase</keyword>
<dbReference type="SUPFAM" id="SSF56112">
    <property type="entry name" value="Protein kinase-like (PK-like)"/>
    <property type="match status" value="1"/>
</dbReference>
<keyword evidence="2" id="KW-0067">ATP-binding</keyword>
<comment type="caution">
    <text evidence="4">The sequence shown here is derived from an EMBL/GenBank/DDBJ whole genome shotgun (WGS) entry which is preliminary data.</text>
</comment>
<evidence type="ECO:0000259" key="3">
    <source>
        <dbReference type="PROSITE" id="PS50011"/>
    </source>
</evidence>
<dbReference type="InterPro" id="IPR000719">
    <property type="entry name" value="Prot_kinase_dom"/>
</dbReference>
<proteinExistence type="predicted"/>